<reference evidence="6 7" key="1">
    <citation type="submission" date="2018-07" db="EMBL/GenBank/DDBJ databases">
        <title>Genome analysis of Runella aurantiaca.</title>
        <authorList>
            <person name="Yang X."/>
        </authorList>
    </citation>
    <scope>NUCLEOTIDE SEQUENCE [LARGE SCALE GENOMIC DNA]</scope>
    <source>
        <strain evidence="6 7">YX9</strain>
    </source>
</reference>
<sequence>MLSIRHQIFIQVALHLSFSKASEILFISQPAVSKHIKNLEYEYKMALFERKGTQISLTPAGEVLLKNLLQAKEIQENLVFEMSALQNEADANGQLRLGASTTVALYVLPKILSAFHRAYPNIEISLMNRNSTNILKALIGRDIDLGIIEGNKSYSEVEYSPFLVDEIIPICSSLSDWKNQSPLPIQKLKEVPIVLREYGSGTLATLTQSLLKHDIRITDLKVKVRLGGTEALKNFLLQDTGLGFLPERSVKKELETGELYRVEIAGLKMERDFSFIQRQGEDNHKLRTIFRRFAQQNV</sequence>
<dbReference type="PROSITE" id="PS50931">
    <property type="entry name" value="HTH_LYSR"/>
    <property type="match status" value="1"/>
</dbReference>
<dbReference type="InterPro" id="IPR036388">
    <property type="entry name" value="WH-like_DNA-bd_sf"/>
</dbReference>
<evidence type="ECO:0000256" key="2">
    <source>
        <dbReference type="ARBA" id="ARBA00023015"/>
    </source>
</evidence>
<evidence type="ECO:0000313" key="6">
    <source>
        <dbReference type="EMBL" id="RDB06671.1"/>
    </source>
</evidence>
<dbReference type="Gene3D" id="1.10.10.10">
    <property type="entry name" value="Winged helix-like DNA-binding domain superfamily/Winged helix DNA-binding domain"/>
    <property type="match status" value="1"/>
</dbReference>
<dbReference type="Pfam" id="PF00126">
    <property type="entry name" value="HTH_1"/>
    <property type="match status" value="1"/>
</dbReference>
<dbReference type="Gene3D" id="3.40.190.10">
    <property type="entry name" value="Periplasmic binding protein-like II"/>
    <property type="match status" value="2"/>
</dbReference>
<comment type="caution">
    <text evidence="6">The sequence shown here is derived from an EMBL/GenBank/DDBJ whole genome shotgun (WGS) entry which is preliminary data.</text>
</comment>
<evidence type="ECO:0000256" key="3">
    <source>
        <dbReference type="ARBA" id="ARBA00023125"/>
    </source>
</evidence>
<dbReference type="PANTHER" id="PTHR30126">
    <property type="entry name" value="HTH-TYPE TRANSCRIPTIONAL REGULATOR"/>
    <property type="match status" value="1"/>
</dbReference>
<evidence type="ECO:0000256" key="1">
    <source>
        <dbReference type="ARBA" id="ARBA00009437"/>
    </source>
</evidence>
<dbReference type="RefSeq" id="WP_114460568.1">
    <property type="nucleotide sequence ID" value="NZ_QPIW01000004.1"/>
</dbReference>
<dbReference type="OrthoDB" id="9785745at2"/>
<comment type="similarity">
    <text evidence="1">Belongs to the LysR transcriptional regulatory family.</text>
</comment>
<name>A0A369IA97_9BACT</name>
<organism evidence="6 7">
    <name type="scientific">Runella aurantiaca</name>
    <dbReference type="NCBI Taxonomy" id="2282308"/>
    <lineage>
        <taxon>Bacteria</taxon>
        <taxon>Pseudomonadati</taxon>
        <taxon>Bacteroidota</taxon>
        <taxon>Cytophagia</taxon>
        <taxon>Cytophagales</taxon>
        <taxon>Spirosomataceae</taxon>
        <taxon>Runella</taxon>
    </lineage>
</organism>
<dbReference type="Proteomes" id="UP000253141">
    <property type="component" value="Unassembled WGS sequence"/>
</dbReference>
<keyword evidence="7" id="KW-1185">Reference proteome</keyword>
<gene>
    <name evidence="6" type="ORF">DVG78_08010</name>
</gene>
<dbReference type="SUPFAM" id="SSF53850">
    <property type="entry name" value="Periplasmic binding protein-like II"/>
    <property type="match status" value="1"/>
</dbReference>
<dbReference type="InterPro" id="IPR036390">
    <property type="entry name" value="WH_DNA-bd_sf"/>
</dbReference>
<dbReference type="GO" id="GO:0003700">
    <property type="term" value="F:DNA-binding transcription factor activity"/>
    <property type="evidence" value="ECO:0007669"/>
    <property type="project" value="InterPro"/>
</dbReference>
<keyword evidence="3" id="KW-0238">DNA-binding</keyword>
<dbReference type="SUPFAM" id="SSF46785">
    <property type="entry name" value="Winged helix' DNA-binding domain"/>
    <property type="match status" value="1"/>
</dbReference>
<evidence type="ECO:0000313" key="7">
    <source>
        <dbReference type="Proteomes" id="UP000253141"/>
    </source>
</evidence>
<dbReference type="GO" id="GO:0000976">
    <property type="term" value="F:transcription cis-regulatory region binding"/>
    <property type="evidence" value="ECO:0007669"/>
    <property type="project" value="TreeGrafter"/>
</dbReference>
<feature type="domain" description="HTH lysR-type" evidence="5">
    <location>
        <begin position="1"/>
        <end position="58"/>
    </location>
</feature>
<dbReference type="PRINTS" id="PR00039">
    <property type="entry name" value="HTHLYSR"/>
</dbReference>
<evidence type="ECO:0000259" key="5">
    <source>
        <dbReference type="PROSITE" id="PS50931"/>
    </source>
</evidence>
<keyword evidence="2" id="KW-0805">Transcription regulation</keyword>
<dbReference type="PANTHER" id="PTHR30126:SF39">
    <property type="entry name" value="HTH-TYPE TRANSCRIPTIONAL REGULATOR CYSL"/>
    <property type="match status" value="1"/>
</dbReference>
<keyword evidence="4" id="KW-0804">Transcription</keyword>
<evidence type="ECO:0000256" key="4">
    <source>
        <dbReference type="ARBA" id="ARBA00023163"/>
    </source>
</evidence>
<accession>A0A369IA97</accession>
<dbReference type="InterPro" id="IPR000847">
    <property type="entry name" value="LysR_HTH_N"/>
</dbReference>
<dbReference type="AlphaFoldDB" id="A0A369IA97"/>
<protein>
    <submittedName>
        <fullName evidence="6">LysR family transcriptional regulator</fullName>
    </submittedName>
</protein>
<proteinExistence type="inferred from homology"/>
<dbReference type="Pfam" id="PF03466">
    <property type="entry name" value="LysR_substrate"/>
    <property type="match status" value="1"/>
</dbReference>
<dbReference type="InterPro" id="IPR005119">
    <property type="entry name" value="LysR_subst-bd"/>
</dbReference>
<dbReference type="EMBL" id="QPIW01000004">
    <property type="protein sequence ID" value="RDB06671.1"/>
    <property type="molecule type" value="Genomic_DNA"/>
</dbReference>